<evidence type="ECO:0000256" key="1">
    <source>
        <dbReference type="ARBA" id="ARBA00004477"/>
    </source>
</evidence>
<dbReference type="FunFam" id="3.40.50.1820:FF:000041">
    <property type="entry name" value="Mesoderm-specific transcript homolog protein"/>
    <property type="match status" value="1"/>
</dbReference>
<dbReference type="InterPro" id="IPR000639">
    <property type="entry name" value="Epox_hydrolase-like"/>
</dbReference>
<dbReference type="Pfam" id="PF00561">
    <property type="entry name" value="Abhydrolase_1"/>
    <property type="match status" value="1"/>
</dbReference>
<evidence type="ECO:0000256" key="6">
    <source>
        <dbReference type="ARBA" id="ARBA00022989"/>
    </source>
</evidence>
<dbReference type="RefSeq" id="XP_032828180.1">
    <property type="nucleotide sequence ID" value="XM_032972289.1"/>
</dbReference>
<organism evidence="10 11">
    <name type="scientific">Petromyzon marinus</name>
    <name type="common">Sea lamprey</name>
    <dbReference type="NCBI Taxonomy" id="7757"/>
    <lineage>
        <taxon>Eukaryota</taxon>
        <taxon>Metazoa</taxon>
        <taxon>Chordata</taxon>
        <taxon>Craniata</taxon>
        <taxon>Vertebrata</taxon>
        <taxon>Cyclostomata</taxon>
        <taxon>Hyperoartia</taxon>
        <taxon>Petromyzontiformes</taxon>
        <taxon>Petromyzontidae</taxon>
        <taxon>Petromyzon</taxon>
    </lineage>
</organism>
<feature type="transmembrane region" description="Helical" evidence="8">
    <location>
        <begin position="7"/>
        <end position="25"/>
    </location>
</feature>
<name>A0AAJ7U2U7_PETMA</name>
<protein>
    <submittedName>
        <fullName evidence="11 12">Mesoderm-specific transcript homolog protein isoform X1</fullName>
    </submittedName>
</protein>
<evidence type="ECO:0000313" key="10">
    <source>
        <dbReference type="Proteomes" id="UP001318040"/>
    </source>
</evidence>
<dbReference type="InterPro" id="IPR000073">
    <property type="entry name" value="AB_hydrolase_1"/>
</dbReference>
<dbReference type="GeneID" id="116952699"/>
<dbReference type="Proteomes" id="UP001318040">
    <property type="component" value="Chromosome 48"/>
</dbReference>
<evidence type="ECO:0000256" key="3">
    <source>
        <dbReference type="ARBA" id="ARBA00022692"/>
    </source>
</evidence>
<keyword evidence="4" id="KW-0378">Hydrolase</keyword>
<keyword evidence="6 8" id="KW-1133">Transmembrane helix</keyword>
<dbReference type="CTD" id="4232"/>
<keyword evidence="10" id="KW-1185">Reference proteome</keyword>
<dbReference type="AlphaFoldDB" id="A0AAJ7U2U7"/>
<evidence type="ECO:0000259" key="9">
    <source>
        <dbReference type="Pfam" id="PF00561"/>
    </source>
</evidence>
<dbReference type="SUPFAM" id="SSF53474">
    <property type="entry name" value="alpha/beta-Hydrolases"/>
    <property type="match status" value="1"/>
</dbReference>
<dbReference type="InterPro" id="IPR050266">
    <property type="entry name" value="AB_hydrolase_sf"/>
</dbReference>
<dbReference type="PANTHER" id="PTHR43798">
    <property type="entry name" value="MONOACYLGLYCEROL LIPASE"/>
    <property type="match status" value="1"/>
</dbReference>
<dbReference type="RefSeq" id="XP_032828179.1">
    <property type="nucleotide sequence ID" value="XM_032972288.1"/>
</dbReference>
<evidence type="ECO:0000313" key="12">
    <source>
        <dbReference type="RefSeq" id="XP_032828180.1"/>
    </source>
</evidence>
<evidence type="ECO:0000256" key="4">
    <source>
        <dbReference type="ARBA" id="ARBA00022801"/>
    </source>
</evidence>
<dbReference type="Gene3D" id="3.40.50.1820">
    <property type="entry name" value="alpha/beta hydrolase"/>
    <property type="match status" value="1"/>
</dbReference>
<evidence type="ECO:0000313" key="11">
    <source>
        <dbReference type="RefSeq" id="XP_032828179.1"/>
    </source>
</evidence>
<dbReference type="PRINTS" id="PR00412">
    <property type="entry name" value="EPOXHYDRLASE"/>
</dbReference>
<dbReference type="GO" id="GO:0005789">
    <property type="term" value="C:endoplasmic reticulum membrane"/>
    <property type="evidence" value="ECO:0007669"/>
    <property type="project" value="UniProtKB-SubCell"/>
</dbReference>
<evidence type="ECO:0000256" key="7">
    <source>
        <dbReference type="ARBA" id="ARBA00023136"/>
    </source>
</evidence>
<evidence type="ECO:0000256" key="2">
    <source>
        <dbReference type="ARBA" id="ARBA00008645"/>
    </source>
</evidence>
<keyword evidence="3 8" id="KW-0812">Transmembrane</keyword>
<dbReference type="KEGG" id="pmrn:116952699"/>
<evidence type="ECO:0000256" key="5">
    <source>
        <dbReference type="ARBA" id="ARBA00022824"/>
    </source>
</evidence>
<comment type="subcellular location">
    <subcellularLocation>
        <location evidence="1">Endoplasmic reticulum membrane</location>
        <topology evidence="1">Multi-pass membrane protein</topology>
    </subcellularLocation>
</comment>
<keyword evidence="5" id="KW-0256">Endoplasmic reticulum</keyword>
<gene>
    <name evidence="11 12" type="primary">MEST</name>
</gene>
<comment type="similarity">
    <text evidence="2">Belongs to the AB hydrolase superfamily.</text>
</comment>
<dbReference type="GO" id="GO:0046464">
    <property type="term" value="P:acylglycerol catabolic process"/>
    <property type="evidence" value="ECO:0007669"/>
    <property type="project" value="TreeGrafter"/>
</dbReference>
<dbReference type="InterPro" id="IPR029058">
    <property type="entry name" value="AB_hydrolase_fold"/>
</dbReference>
<dbReference type="GO" id="GO:0047372">
    <property type="term" value="F:monoacylglycerol lipase activity"/>
    <property type="evidence" value="ECO:0007669"/>
    <property type="project" value="TreeGrafter"/>
</dbReference>
<accession>A0AAJ7U2U7</accession>
<proteinExistence type="inferred from homology"/>
<sequence>MRLLGEWWLHVCLLAVPLIAIYLNIPAPPLTPPLLQWRAGGHVYHHGTQRIFYRDDQGVLGVDDIVILLHGFPTSSYDWRKIWEPLTQRFSRVIALDFLGFGFSDKPRPHAYTLEEQADIVQGLAVRLGLANRRLHVLAHDYGVTVAQELLARHEDGTPGHLLFKSVCFSNGGLFPETNHPRLSQEILNEGFVLSSVLMRLMNFIFFKQGIREVFSPYTQPTDPEFWDMWVALRWNDGHLVISSLLQYIQQRWQNRARWVGALVVTRVPLHFIYGPADPVNPHPEFVNHYRSLLPQSAVSVLGGHVGHYPQLEDPQAFLHAYISFINSF</sequence>
<feature type="domain" description="AB hydrolase-1" evidence="9">
    <location>
        <begin position="65"/>
        <end position="315"/>
    </location>
</feature>
<reference evidence="11 12" key="1">
    <citation type="submission" date="2025-04" db="UniProtKB">
        <authorList>
            <consortium name="RefSeq"/>
        </authorList>
    </citation>
    <scope>IDENTIFICATION</scope>
    <source>
        <tissue evidence="11 12">Sperm</tissue>
    </source>
</reference>
<evidence type="ECO:0000256" key="8">
    <source>
        <dbReference type="SAM" id="Phobius"/>
    </source>
</evidence>
<keyword evidence="7 8" id="KW-0472">Membrane</keyword>
<dbReference type="PANTHER" id="PTHR43798:SF33">
    <property type="entry name" value="HYDROLASE, PUTATIVE (AFU_ORTHOLOGUE AFUA_2G14860)-RELATED"/>
    <property type="match status" value="1"/>
</dbReference>